<sequence>MRRLVALIVLGLAASPAAAQTANPSSSLGGPSGAVSSGSRSMGALVAEGYEIKASSPTGNRFVVFLQKEGSAYACEFVTLSNSRCGEID</sequence>
<reference evidence="3 4" key="1">
    <citation type="submission" date="2018-09" db="EMBL/GenBank/DDBJ databases">
        <title>Marinorhizobium profundi gen. nov., sp. nov., isolated from a deep-sea sediment sample from the New Britain Trench and proposal of Marinorhizobiaceae fam. nov. in the order Rhizobiales of the class Alphaproteobacteria.</title>
        <authorList>
            <person name="Cao J."/>
        </authorList>
    </citation>
    <scope>NUCLEOTIDE SEQUENCE [LARGE SCALE GENOMIC DNA]</scope>
    <source>
        <strain evidence="3 4">WS11</strain>
    </source>
</reference>
<feature type="compositionally biased region" description="Low complexity" evidence="1">
    <location>
        <begin position="16"/>
        <end position="27"/>
    </location>
</feature>
<dbReference type="Proteomes" id="UP000268192">
    <property type="component" value="Chromosome"/>
</dbReference>
<dbReference type="OrthoDB" id="8303610at2"/>
<organism evidence="3 4">
    <name type="scientific">Georhizobium profundi</name>
    <dbReference type="NCBI Taxonomy" id="2341112"/>
    <lineage>
        <taxon>Bacteria</taxon>
        <taxon>Pseudomonadati</taxon>
        <taxon>Pseudomonadota</taxon>
        <taxon>Alphaproteobacteria</taxon>
        <taxon>Hyphomicrobiales</taxon>
        <taxon>Rhizobiaceae</taxon>
        <taxon>Georhizobium</taxon>
    </lineage>
</organism>
<evidence type="ECO:0000313" key="4">
    <source>
        <dbReference type="Proteomes" id="UP000268192"/>
    </source>
</evidence>
<feature type="signal peptide" evidence="2">
    <location>
        <begin position="1"/>
        <end position="19"/>
    </location>
</feature>
<name>A0A3S9B5Y5_9HYPH</name>
<dbReference type="AlphaFoldDB" id="A0A3S9B5Y5"/>
<proteinExistence type="predicted"/>
<keyword evidence="4" id="KW-1185">Reference proteome</keyword>
<accession>A0A3S9B5Y5</accession>
<dbReference type="RefSeq" id="WP_126010660.1">
    <property type="nucleotide sequence ID" value="NZ_CP032509.1"/>
</dbReference>
<dbReference type="EMBL" id="CP032509">
    <property type="protein sequence ID" value="AZN72343.1"/>
    <property type="molecule type" value="Genomic_DNA"/>
</dbReference>
<gene>
    <name evidence="3" type="ORF">D5400_14590</name>
</gene>
<evidence type="ECO:0000313" key="3">
    <source>
        <dbReference type="EMBL" id="AZN72343.1"/>
    </source>
</evidence>
<feature type="chain" id="PRO_5019540998" evidence="2">
    <location>
        <begin position="20"/>
        <end position="89"/>
    </location>
</feature>
<feature type="region of interest" description="Disordered" evidence="1">
    <location>
        <begin position="16"/>
        <end position="39"/>
    </location>
</feature>
<keyword evidence="2" id="KW-0732">Signal</keyword>
<evidence type="ECO:0000256" key="2">
    <source>
        <dbReference type="SAM" id="SignalP"/>
    </source>
</evidence>
<protein>
    <submittedName>
        <fullName evidence="3">Uncharacterized protein</fullName>
    </submittedName>
</protein>
<evidence type="ECO:0000256" key="1">
    <source>
        <dbReference type="SAM" id="MobiDB-lite"/>
    </source>
</evidence>
<dbReference type="KEGG" id="abaw:D5400_14590"/>